<dbReference type="EMBL" id="JBHULX010000039">
    <property type="protein sequence ID" value="MFD2592583.1"/>
    <property type="molecule type" value="Genomic_DNA"/>
</dbReference>
<dbReference type="Gene3D" id="1.10.287.130">
    <property type="match status" value="1"/>
</dbReference>
<protein>
    <recommendedName>
        <fullName evidence="2">histidine kinase</fullName>
        <ecNumber evidence="2">2.7.13.3</ecNumber>
    </recommendedName>
</protein>
<dbReference type="PROSITE" id="PS50110">
    <property type="entry name" value="RESPONSE_REGULATORY"/>
    <property type="match status" value="1"/>
</dbReference>
<dbReference type="SMART" id="SM00387">
    <property type="entry name" value="HATPase_c"/>
    <property type="match status" value="1"/>
</dbReference>
<dbReference type="Gene3D" id="1.10.10.60">
    <property type="entry name" value="Homeodomain-like"/>
    <property type="match status" value="2"/>
</dbReference>
<dbReference type="RefSeq" id="WP_378254632.1">
    <property type="nucleotide sequence ID" value="NZ_JBHSJV010000001.1"/>
</dbReference>
<name>A0ABW5NEH4_9FLAO</name>
<dbReference type="SMART" id="SM00448">
    <property type="entry name" value="REC"/>
    <property type="match status" value="1"/>
</dbReference>
<evidence type="ECO:0000256" key="7">
    <source>
        <dbReference type="SAM" id="Phobius"/>
    </source>
</evidence>
<dbReference type="InterPro" id="IPR036890">
    <property type="entry name" value="HATPase_C_sf"/>
</dbReference>
<proteinExistence type="predicted"/>
<dbReference type="InterPro" id="IPR004358">
    <property type="entry name" value="Sig_transdc_His_kin-like_C"/>
</dbReference>
<keyword evidence="4" id="KW-0805">Transcription regulation</keyword>
<dbReference type="PROSITE" id="PS50109">
    <property type="entry name" value="HIS_KIN"/>
    <property type="match status" value="1"/>
</dbReference>
<dbReference type="EC" id="2.7.13.3" evidence="2"/>
<dbReference type="CDD" id="cd00082">
    <property type="entry name" value="HisKA"/>
    <property type="match status" value="1"/>
</dbReference>
<dbReference type="InterPro" id="IPR005467">
    <property type="entry name" value="His_kinase_dom"/>
</dbReference>
<dbReference type="Gene3D" id="3.40.50.2300">
    <property type="match status" value="1"/>
</dbReference>
<evidence type="ECO:0000313" key="12">
    <source>
        <dbReference type="Proteomes" id="UP001597459"/>
    </source>
</evidence>
<dbReference type="Pfam" id="PF02518">
    <property type="entry name" value="HATPase_c"/>
    <property type="match status" value="1"/>
</dbReference>
<dbReference type="SUPFAM" id="SSF63829">
    <property type="entry name" value="Calcium-dependent phosphotriesterase"/>
    <property type="match status" value="1"/>
</dbReference>
<evidence type="ECO:0000313" key="11">
    <source>
        <dbReference type="EMBL" id="MFD2592583.1"/>
    </source>
</evidence>
<keyword evidence="7" id="KW-0472">Membrane</keyword>
<keyword evidence="7" id="KW-0812">Transmembrane</keyword>
<dbReference type="InterPro" id="IPR003594">
    <property type="entry name" value="HATPase_dom"/>
</dbReference>
<dbReference type="SUPFAM" id="SSF46689">
    <property type="entry name" value="Homeodomain-like"/>
    <property type="match status" value="1"/>
</dbReference>
<dbReference type="SMART" id="SM00388">
    <property type="entry name" value="HisKA"/>
    <property type="match status" value="1"/>
</dbReference>
<dbReference type="SUPFAM" id="SSF47384">
    <property type="entry name" value="Homodimeric domain of signal transducing histidine kinase"/>
    <property type="match status" value="1"/>
</dbReference>
<dbReference type="PANTHER" id="PTHR43547">
    <property type="entry name" value="TWO-COMPONENT HISTIDINE KINASE"/>
    <property type="match status" value="1"/>
</dbReference>
<keyword evidence="3 6" id="KW-0597">Phosphoprotein</keyword>
<keyword evidence="7" id="KW-1133">Transmembrane helix</keyword>
<evidence type="ECO:0000259" key="10">
    <source>
        <dbReference type="PROSITE" id="PS50110"/>
    </source>
</evidence>
<dbReference type="Pfam" id="PF00512">
    <property type="entry name" value="HisKA"/>
    <property type="match status" value="1"/>
</dbReference>
<feature type="domain" description="HTH araC/xylS-type" evidence="8">
    <location>
        <begin position="912"/>
        <end position="1011"/>
    </location>
</feature>
<dbReference type="Gene3D" id="3.30.565.10">
    <property type="entry name" value="Histidine kinase-like ATPase, C-terminal domain"/>
    <property type="match status" value="1"/>
</dbReference>
<dbReference type="Proteomes" id="UP001597459">
    <property type="component" value="Unassembled WGS sequence"/>
</dbReference>
<gene>
    <name evidence="11" type="ORF">ACFSTE_17230</name>
</gene>
<evidence type="ECO:0000256" key="3">
    <source>
        <dbReference type="ARBA" id="ARBA00022553"/>
    </source>
</evidence>
<dbReference type="InterPro" id="IPR036097">
    <property type="entry name" value="HisK_dim/P_sf"/>
</dbReference>
<reference evidence="12" key="1">
    <citation type="journal article" date="2019" name="Int. J. Syst. Evol. Microbiol.">
        <title>The Global Catalogue of Microorganisms (GCM) 10K type strain sequencing project: providing services to taxonomists for standard genome sequencing and annotation.</title>
        <authorList>
            <consortium name="The Broad Institute Genomics Platform"/>
            <consortium name="The Broad Institute Genome Sequencing Center for Infectious Disease"/>
            <person name="Wu L."/>
            <person name="Ma J."/>
        </authorList>
    </citation>
    <scope>NUCLEOTIDE SEQUENCE [LARGE SCALE GENOMIC DNA]</scope>
    <source>
        <strain evidence="12">KCTC 42423</strain>
    </source>
</reference>
<comment type="catalytic activity">
    <reaction evidence="1">
        <text>ATP + protein L-histidine = ADP + protein N-phospho-L-histidine.</text>
        <dbReference type="EC" id="2.7.13.3"/>
    </reaction>
</comment>
<evidence type="ECO:0000256" key="1">
    <source>
        <dbReference type="ARBA" id="ARBA00000085"/>
    </source>
</evidence>
<keyword evidence="12" id="KW-1185">Reference proteome</keyword>
<dbReference type="Pfam" id="PF00072">
    <property type="entry name" value="Response_reg"/>
    <property type="match status" value="1"/>
</dbReference>
<dbReference type="PRINTS" id="PR00344">
    <property type="entry name" value="BCTRLSENSOR"/>
</dbReference>
<dbReference type="InterPro" id="IPR001789">
    <property type="entry name" value="Sig_transdc_resp-reg_receiver"/>
</dbReference>
<feature type="domain" description="Response regulatory" evidence="10">
    <location>
        <begin position="765"/>
        <end position="880"/>
    </location>
</feature>
<dbReference type="PANTHER" id="PTHR43547:SF2">
    <property type="entry name" value="HYBRID SIGNAL TRANSDUCTION HISTIDINE KINASE C"/>
    <property type="match status" value="1"/>
</dbReference>
<dbReference type="Gene3D" id="2.130.10.10">
    <property type="entry name" value="YVTN repeat-like/Quinoprotein amine dehydrogenase"/>
    <property type="match status" value="1"/>
</dbReference>
<evidence type="ECO:0000256" key="5">
    <source>
        <dbReference type="ARBA" id="ARBA00023163"/>
    </source>
</evidence>
<organism evidence="11 12">
    <name type="scientific">Aquimarina hainanensis</name>
    <dbReference type="NCBI Taxonomy" id="1578017"/>
    <lineage>
        <taxon>Bacteria</taxon>
        <taxon>Pseudomonadati</taxon>
        <taxon>Bacteroidota</taxon>
        <taxon>Flavobacteriia</taxon>
        <taxon>Flavobacteriales</taxon>
        <taxon>Flavobacteriaceae</taxon>
        <taxon>Aquimarina</taxon>
    </lineage>
</organism>
<dbReference type="InterPro" id="IPR009057">
    <property type="entry name" value="Homeodomain-like_sf"/>
</dbReference>
<evidence type="ECO:0000259" key="8">
    <source>
        <dbReference type="PROSITE" id="PS01124"/>
    </source>
</evidence>
<accession>A0ABW5NEH4</accession>
<dbReference type="InterPro" id="IPR013783">
    <property type="entry name" value="Ig-like_fold"/>
</dbReference>
<evidence type="ECO:0000256" key="4">
    <source>
        <dbReference type="ARBA" id="ARBA00023015"/>
    </source>
</evidence>
<dbReference type="InterPro" id="IPR003661">
    <property type="entry name" value="HisK_dim/P_dom"/>
</dbReference>
<dbReference type="SMART" id="SM00342">
    <property type="entry name" value="HTH_ARAC"/>
    <property type="match status" value="1"/>
</dbReference>
<keyword evidence="5" id="KW-0804">Transcription</keyword>
<feature type="domain" description="Histidine kinase" evidence="9">
    <location>
        <begin position="510"/>
        <end position="723"/>
    </location>
</feature>
<feature type="modified residue" description="4-aspartylphosphate" evidence="6">
    <location>
        <position position="813"/>
    </location>
</feature>
<feature type="transmembrane region" description="Helical" evidence="7">
    <location>
        <begin position="463"/>
        <end position="485"/>
    </location>
</feature>
<comment type="caution">
    <text evidence="11">The sequence shown here is derived from an EMBL/GenBank/DDBJ whole genome shotgun (WGS) entry which is preliminary data.</text>
</comment>
<sequence length="1015" mass="116789">MKNSGFLLLIFLTFSLENFSQQSDTFLFEEVIIAEDNGLQAWENIEQFYEDKNGILWCIIDDGLYRFNGFSAININNYLSTFYNLDVGEQAGVTFFIEQNGIIWYGERKGLYKINLQKKTAHKIVLDTPLHPPNWRNYILKLQLIDTILYVGTSNGLYLVNKHNNQIIKKYLTNGADIRHRNSAHAVESFYIEKEKNTIWTAMPDGFYKINTKTDAITHFEIKDAPYRYPHNFHRIIPDDNGFIFPTHGLGVVRFDTIAKQFSTHLTQKNKAYRRAPNVIRSMVSITDSIFLINAVELGNGLYNKYTHQYQWLKTPQPMKDGVFLDPDRSGYVWASKRGRIFKSIKPITKRKQSHKQIIDVTDFIANNELKSRPSIDNYPHIKLSENERNVLLKFSLSKSSAIDSIVYQYQLNSKKWEEINTNNTLLLNDLSTGKNEVLIRATDKKGNVLANRKLSFTIHQPFYKTSVFITVCILFIFSIIYLLGRYSVLRKTTKKLREIDRIKTDLITNISHEFRTPLTLISGPIENEIQREDLTDDARRNFEMIQRNTNRLLSLVDQLLTISKAETGATQLSVTQQNIIPFIGSIADSFHYLAQQKDLNYLIYIHPTDQETWFDADIIEKVVANLLSNAIKYTPESGSVICNVHIKSGELYFSVKNTGKGISKKEQSKIFDRFYQTNPHKEGIGIGLALIKELITLHNGTITLESIPNAWTRFLVIIPISKHSFSREEIHPSLPSISKAPPLSSSVYVENEEETPVMTYNKPILLIVDDNKDIRSYISTFFTEHYHVLKAKNGQEGIDFAIEHIPDIIISDVMMPVKDGIALCNALKNDERTSHIPIILLTAKVGEKNKLEGVKTGADDYINKPFRKELLIVKVEKLIEIRRKLQVRYRQEVVLQPKGIAITSVDEQFLDNLQRILDDQLEKSSFTIEDLCQLLGMSRMQLHRKLKALTGLSASEFIRSQRLKLASELLKKSDINISQVGYSVGFNDHAYFSKCFKKMYHCTPSEYQKKHRTG</sequence>
<evidence type="ECO:0000259" key="9">
    <source>
        <dbReference type="PROSITE" id="PS50109"/>
    </source>
</evidence>
<dbReference type="InterPro" id="IPR015943">
    <property type="entry name" value="WD40/YVTN_repeat-like_dom_sf"/>
</dbReference>
<dbReference type="Pfam" id="PF12833">
    <property type="entry name" value="HTH_18"/>
    <property type="match status" value="1"/>
</dbReference>
<evidence type="ECO:0000256" key="2">
    <source>
        <dbReference type="ARBA" id="ARBA00012438"/>
    </source>
</evidence>
<evidence type="ECO:0000256" key="6">
    <source>
        <dbReference type="PROSITE-ProRule" id="PRU00169"/>
    </source>
</evidence>
<dbReference type="Gene3D" id="2.60.40.10">
    <property type="entry name" value="Immunoglobulins"/>
    <property type="match status" value="1"/>
</dbReference>
<dbReference type="CDD" id="cd17574">
    <property type="entry name" value="REC_OmpR"/>
    <property type="match status" value="1"/>
</dbReference>
<dbReference type="InterPro" id="IPR011006">
    <property type="entry name" value="CheY-like_superfamily"/>
</dbReference>
<dbReference type="PROSITE" id="PS01124">
    <property type="entry name" value="HTH_ARAC_FAMILY_2"/>
    <property type="match status" value="1"/>
</dbReference>
<dbReference type="SUPFAM" id="SSF55874">
    <property type="entry name" value="ATPase domain of HSP90 chaperone/DNA topoisomerase II/histidine kinase"/>
    <property type="match status" value="1"/>
</dbReference>
<dbReference type="InterPro" id="IPR018060">
    <property type="entry name" value="HTH_AraC"/>
</dbReference>
<dbReference type="SUPFAM" id="SSF52172">
    <property type="entry name" value="CheY-like"/>
    <property type="match status" value="1"/>
</dbReference>